<dbReference type="RefSeq" id="WP_165330797.1">
    <property type="nucleotide sequence ID" value="NZ_JAAKZW010000012.1"/>
</dbReference>
<protein>
    <submittedName>
        <fullName evidence="6">GNAT family N-acetyltransferase</fullName>
    </submittedName>
</protein>
<accession>A0A6G4XCK5</accession>
<dbReference type="Pfam" id="PF17668">
    <property type="entry name" value="Acetyltransf_17"/>
    <property type="match status" value="1"/>
</dbReference>
<dbReference type="SUPFAM" id="SSF55729">
    <property type="entry name" value="Acyl-CoA N-acyltransferases (Nat)"/>
    <property type="match status" value="1"/>
</dbReference>
<feature type="binding site" evidence="4">
    <location>
        <begin position="82"/>
        <end position="84"/>
    </location>
    <ligand>
        <name>acetyl-CoA</name>
        <dbReference type="ChEBI" id="CHEBI:57288"/>
    </ligand>
</feature>
<dbReference type="NCBIfam" id="NF002367">
    <property type="entry name" value="PRK01346.1-4"/>
    <property type="match status" value="1"/>
</dbReference>
<dbReference type="PANTHER" id="PTHR37817">
    <property type="entry name" value="N-ACETYLTRANSFERASE EIS"/>
    <property type="match status" value="1"/>
</dbReference>
<feature type="active site" description="Proton acceptor; via carboxylate" evidence="4">
    <location>
        <position position="413"/>
    </location>
</feature>
<comment type="caution">
    <text evidence="4">Lacks conserved residue(s) required for the propagation of feature annotation.</text>
</comment>
<dbReference type="Gene3D" id="3.30.1050.10">
    <property type="entry name" value="SCP2 sterol-binding domain"/>
    <property type="match status" value="1"/>
</dbReference>
<evidence type="ECO:0000256" key="3">
    <source>
        <dbReference type="ARBA" id="ARBA00023315"/>
    </source>
</evidence>
<comment type="subunit">
    <text evidence="4">Homohexamer; trimer of dimers.</text>
</comment>
<comment type="similarity">
    <text evidence="1 4">Belongs to the acetyltransferase Eis family.</text>
</comment>
<dbReference type="AlphaFoldDB" id="A0A6G4XCK5"/>
<dbReference type="FunFam" id="3.40.630.30:FF:000112">
    <property type="entry name" value="N-acetyltransferase Eis"/>
    <property type="match status" value="1"/>
</dbReference>
<dbReference type="PANTHER" id="PTHR37817:SF1">
    <property type="entry name" value="N-ACETYLTRANSFERASE EIS"/>
    <property type="match status" value="1"/>
</dbReference>
<evidence type="ECO:0000256" key="2">
    <source>
        <dbReference type="ARBA" id="ARBA00022679"/>
    </source>
</evidence>
<dbReference type="Pfam" id="PF13530">
    <property type="entry name" value="SCP2_2"/>
    <property type="match status" value="1"/>
</dbReference>
<gene>
    <name evidence="6" type="ORF">G6045_06245</name>
</gene>
<organism evidence="6 7">
    <name type="scientific">Streptomyces mesophilus</name>
    <dbReference type="NCBI Taxonomy" id="1775132"/>
    <lineage>
        <taxon>Bacteria</taxon>
        <taxon>Bacillati</taxon>
        <taxon>Actinomycetota</taxon>
        <taxon>Actinomycetes</taxon>
        <taxon>Kitasatosporales</taxon>
        <taxon>Streptomycetaceae</taxon>
        <taxon>Streptomyces</taxon>
    </lineage>
</organism>
<dbReference type="HAMAP" id="MF_01812">
    <property type="entry name" value="Eis"/>
    <property type="match status" value="1"/>
</dbReference>
<feature type="active site" description="Proton donor" evidence="4">
    <location>
        <position position="123"/>
    </location>
</feature>
<comment type="caution">
    <text evidence="6">The sequence shown here is derived from an EMBL/GenBank/DDBJ whole genome shotgun (WGS) entry which is preliminary data.</text>
</comment>
<evidence type="ECO:0000313" key="7">
    <source>
        <dbReference type="Proteomes" id="UP000481109"/>
    </source>
</evidence>
<feature type="domain" description="N-acetyltransferase" evidence="5">
    <location>
        <begin position="2"/>
        <end position="153"/>
    </location>
</feature>
<dbReference type="SUPFAM" id="SSF55718">
    <property type="entry name" value="SCP-like"/>
    <property type="match status" value="1"/>
</dbReference>
<keyword evidence="7" id="KW-1185">Reference proteome</keyword>
<dbReference type="Proteomes" id="UP000481109">
    <property type="component" value="Unassembled WGS sequence"/>
</dbReference>
<sequence length="413" mass="45320">MVDIRSLADADVADWARALNTGFLRSPALTEEQVAERRSSIDLSRTLGAFDQGRCVATFRSFAQKLTAVGGAEVAADAVTNVTVSPTHRRRGLLSRMMAKDLDAAKERGDVVATLIAAEYPIYGRFGFGPATWTTQWEIDVPRAGLDPRWSGPDDGGRIDLVDGADVRKLGPDLHERLRVGQPGAVDRNERWWKQNTGLLQDQFHSWSEPHYAVYRAPSGEVEGLVAYEPVPHWSDNKLPQNTAKVRGLDAVTPAAERALWQYLVSIDWILKVRTGHRAPDSLIPLYLPDPRAARVVTQADFLWVRILDAVRALETRTYNGAGSLVLEIRDPAGYTGGRYRLDAGPDGAACVPTTESAELSMDVRELATLWLGDESAVRLAALGTVTEERPGAAAAADALLRTSRRPWCPDMF</sequence>
<dbReference type="InterPro" id="IPR041380">
    <property type="entry name" value="Acetyltransf_17"/>
</dbReference>
<evidence type="ECO:0000256" key="1">
    <source>
        <dbReference type="ARBA" id="ARBA00009213"/>
    </source>
</evidence>
<proteinExistence type="inferred from homology"/>
<dbReference type="GO" id="GO:0034069">
    <property type="term" value="F:aminoglycoside N-acetyltransferase activity"/>
    <property type="evidence" value="ECO:0007669"/>
    <property type="project" value="TreeGrafter"/>
</dbReference>
<dbReference type="InterPro" id="IPR025559">
    <property type="entry name" value="Eis_dom"/>
</dbReference>
<reference evidence="6 7" key="1">
    <citation type="submission" date="2020-02" db="EMBL/GenBank/DDBJ databases">
        <title>Whole-genome analyses of novel actinobacteria.</title>
        <authorList>
            <person name="Sahin N."/>
            <person name="Tokatli A."/>
        </authorList>
    </citation>
    <scope>NUCLEOTIDE SEQUENCE [LARGE SCALE GENOMIC DNA]</scope>
    <source>
        <strain evidence="6 7">YC504</strain>
    </source>
</reference>
<dbReference type="InterPro" id="IPR016181">
    <property type="entry name" value="Acyl_CoA_acyltransferase"/>
</dbReference>
<dbReference type="InterPro" id="IPR036527">
    <property type="entry name" value="SCP2_sterol-bd_dom_sf"/>
</dbReference>
<feature type="binding site" evidence="4">
    <location>
        <begin position="90"/>
        <end position="95"/>
    </location>
    <ligand>
        <name>acetyl-CoA</name>
        <dbReference type="ChEBI" id="CHEBI:57288"/>
    </ligand>
</feature>
<dbReference type="InterPro" id="IPR000182">
    <property type="entry name" value="GNAT_dom"/>
</dbReference>
<dbReference type="PROSITE" id="PS51186">
    <property type="entry name" value="GNAT"/>
    <property type="match status" value="1"/>
</dbReference>
<dbReference type="Pfam" id="PF13527">
    <property type="entry name" value="Acetyltransf_9"/>
    <property type="match status" value="1"/>
</dbReference>
<keyword evidence="3 4" id="KW-0012">Acyltransferase</keyword>
<evidence type="ECO:0000256" key="4">
    <source>
        <dbReference type="HAMAP-Rule" id="MF_01812"/>
    </source>
</evidence>
<dbReference type="GO" id="GO:0030649">
    <property type="term" value="P:aminoglycoside antibiotic catabolic process"/>
    <property type="evidence" value="ECO:0007669"/>
    <property type="project" value="TreeGrafter"/>
</dbReference>
<evidence type="ECO:0000313" key="6">
    <source>
        <dbReference type="EMBL" id="NGO75279.1"/>
    </source>
</evidence>
<dbReference type="InterPro" id="IPR051554">
    <property type="entry name" value="Acetyltransferase_Eis"/>
</dbReference>
<dbReference type="InterPro" id="IPR022902">
    <property type="entry name" value="NAcTrfase_Eis"/>
</dbReference>
<name>A0A6G4XCK5_9ACTN</name>
<keyword evidence="2 4" id="KW-0808">Transferase</keyword>
<evidence type="ECO:0000259" key="5">
    <source>
        <dbReference type="PROSITE" id="PS51186"/>
    </source>
</evidence>
<dbReference type="Gene3D" id="3.40.630.30">
    <property type="match status" value="2"/>
</dbReference>
<dbReference type="EMBL" id="JAAKZW010000012">
    <property type="protein sequence ID" value="NGO75279.1"/>
    <property type="molecule type" value="Genomic_DNA"/>
</dbReference>